<sequence length="314" mass="34434">VSSGDWIGADVDCNAPGVCEDCRDPIAPDGIAYGFIQSNDIYFYQILDHNITGDRRYTLTFDALGAAMPWGSGIDLIPSFFYVDANNNHVEIDSNTISINPPGDPCEFWAEWMYDLAVDFVSIPGADYIGEKLGIEFFSPIPADLETDKWTFLDNVRLDYVSTVETGSISGMVTDYLGNPVEARISGVMRIPEGSEEEISGFSETDGTYLITDVPVGTWSLRCTFEGMSKPEDLAIQFAEGVTVSLDLTTTVDFTLPVGGRLAGRLTNAEGNPIANATVRVYDGVEDRYWFSTNTDSNGYYNFFDNFGNLPTAT</sequence>
<dbReference type="InterPro" id="IPR013784">
    <property type="entry name" value="Carb-bd-like_fold"/>
</dbReference>
<dbReference type="SUPFAM" id="SSF49452">
    <property type="entry name" value="Starch-binding domain-like"/>
    <property type="match status" value="1"/>
</dbReference>
<dbReference type="AlphaFoldDB" id="X0TEP8"/>
<feature type="non-terminal residue" evidence="1">
    <location>
        <position position="314"/>
    </location>
</feature>
<evidence type="ECO:0000313" key="1">
    <source>
        <dbReference type="EMBL" id="GAF91699.1"/>
    </source>
</evidence>
<organism evidence="1">
    <name type="scientific">marine sediment metagenome</name>
    <dbReference type="NCBI Taxonomy" id="412755"/>
    <lineage>
        <taxon>unclassified sequences</taxon>
        <taxon>metagenomes</taxon>
        <taxon>ecological metagenomes</taxon>
    </lineage>
</organism>
<feature type="non-terminal residue" evidence="1">
    <location>
        <position position="1"/>
    </location>
</feature>
<accession>X0TEP8</accession>
<dbReference type="InterPro" id="IPR008969">
    <property type="entry name" value="CarboxyPept-like_regulatory"/>
</dbReference>
<dbReference type="SUPFAM" id="SSF49464">
    <property type="entry name" value="Carboxypeptidase regulatory domain-like"/>
    <property type="match status" value="1"/>
</dbReference>
<dbReference type="Gene3D" id="2.60.40.1120">
    <property type="entry name" value="Carboxypeptidase-like, regulatory domain"/>
    <property type="match status" value="1"/>
</dbReference>
<dbReference type="GO" id="GO:0030246">
    <property type="term" value="F:carbohydrate binding"/>
    <property type="evidence" value="ECO:0007669"/>
    <property type="project" value="InterPro"/>
</dbReference>
<reference evidence="1" key="1">
    <citation type="journal article" date="2014" name="Front. Microbiol.">
        <title>High frequency of phylogenetically diverse reductive dehalogenase-homologous genes in deep subseafloor sedimentary metagenomes.</title>
        <authorList>
            <person name="Kawai M."/>
            <person name="Futagami T."/>
            <person name="Toyoda A."/>
            <person name="Takaki Y."/>
            <person name="Nishi S."/>
            <person name="Hori S."/>
            <person name="Arai W."/>
            <person name="Tsubouchi T."/>
            <person name="Morono Y."/>
            <person name="Uchiyama I."/>
            <person name="Ito T."/>
            <person name="Fujiyama A."/>
            <person name="Inagaki F."/>
            <person name="Takami H."/>
        </authorList>
    </citation>
    <scope>NUCLEOTIDE SEQUENCE</scope>
    <source>
        <strain evidence="1">Expedition CK06-06</strain>
    </source>
</reference>
<evidence type="ECO:0008006" key="2">
    <source>
        <dbReference type="Google" id="ProtNLM"/>
    </source>
</evidence>
<protein>
    <recommendedName>
        <fullName evidence="2">Carboxypeptidase regulatory-like domain-containing protein</fullName>
    </recommendedName>
</protein>
<proteinExistence type="predicted"/>
<name>X0TEP8_9ZZZZ</name>
<comment type="caution">
    <text evidence="1">The sequence shown here is derived from an EMBL/GenBank/DDBJ whole genome shotgun (WGS) entry which is preliminary data.</text>
</comment>
<gene>
    <name evidence="1" type="ORF">S01H1_19087</name>
</gene>
<dbReference type="EMBL" id="BARS01010272">
    <property type="protein sequence ID" value="GAF91699.1"/>
    <property type="molecule type" value="Genomic_DNA"/>
</dbReference>